<dbReference type="Gene3D" id="1.10.10.10">
    <property type="entry name" value="Winged helix-like DNA-binding domain superfamily/Winged helix DNA-binding domain"/>
    <property type="match status" value="1"/>
</dbReference>
<reference evidence="8" key="2">
    <citation type="submission" date="2017-05" db="EMBL/GenBank/DDBJ databases">
        <title>Whole genome sequence of fish pathogenic bacteria, Photobacterium damselae subsp. piscicida, strain 91-197, isolated from hybrid striped bass (Morone sp.) in USA.</title>
        <authorList>
            <person name="Teru Y."/>
            <person name="Hikima J."/>
            <person name="Kono T."/>
            <person name="Sakai M."/>
            <person name="Takano T."/>
            <person name="Hawke J.P."/>
            <person name="Takeyama H."/>
            <person name="Aoki T."/>
        </authorList>
    </citation>
    <scope>NUCLEOTIDE SEQUENCE [LARGE SCALE GENOMIC DNA]</scope>
    <source>
        <strain evidence="8">91-197</strain>
    </source>
</reference>
<comment type="similarity">
    <text evidence="1">Belongs to the LysR transcriptional regulatory family.</text>
</comment>
<evidence type="ECO:0000256" key="4">
    <source>
        <dbReference type="ARBA" id="ARBA00023163"/>
    </source>
</evidence>
<accession>A0A1V1V8T3</accession>
<reference evidence="7 9" key="3">
    <citation type="submission" date="2020-09" db="EMBL/GenBank/DDBJ databases">
        <title>Complete, closed and curated genome sequences of Photobacterium damselae subsp. piscicida isolates from Australia indicate localised evolution and additional plasmid-borne pathogenicity mechanisms.</title>
        <authorList>
            <person name="Baseggio L."/>
            <person name="Silayeva O."/>
            <person name="Buller N."/>
            <person name="Landos M."/>
            <person name="Engelstaedter J."/>
            <person name="Barnes A.C."/>
        </authorList>
    </citation>
    <scope>NUCLEOTIDE SEQUENCE [LARGE SCALE GENOMIC DNA]</scope>
    <source>
        <strain evidence="7 9">AS-16-0540-1</strain>
    </source>
</reference>
<evidence type="ECO:0000256" key="3">
    <source>
        <dbReference type="ARBA" id="ARBA00023125"/>
    </source>
</evidence>
<dbReference type="EMBL" id="CP061854">
    <property type="protein sequence ID" value="QOD56100.1"/>
    <property type="molecule type" value="Genomic_DNA"/>
</dbReference>
<dbReference type="GO" id="GO:0000976">
    <property type="term" value="F:transcription cis-regulatory region binding"/>
    <property type="evidence" value="ECO:0007669"/>
    <property type="project" value="TreeGrafter"/>
</dbReference>
<dbReference type="InterPro" id="IPR036390">
    <property type="entry name" value="WH_DNA-bd_sf"/>
</dbReference>
<evidence type="ECO:0000313" key="8">
    <source>
        <dbReference type="Proteomes" id="UP000218676"/>
    </source>
</evidence>
<dbReference type="RefSeq" id="WP_086957576.1">
    <property type="nucleotide sequence ID" value="NZ_AP018045.1"/>
</dbReference>
<keyword evidence="2" id="KW-0805">Transcription regulation</keyword>
<name>A0A1V1V8T3_PHODP</name>
<dbReference type="GO" id="GO:0003700">
    <property type="term" value="F:DNA-binding transcription factor activity"/>
    <property type="evidence" value="ECO:0007669"/>
    <property type="project" value="InterPro"/>
</dbReference>
<gene>
    <name evidence="7" type="ORF">IC627_12720</name>
    <name evidence="6" type="ORF">PDPUS_1_00591</name>
</gene>
<feature type="domain" description="HTH lysR-type" evidence="5">
    <location>
        <begin position="3"/>
        <end position="60"/>
    </location>
</feature>
<dbReference type="Proteomes" id="UP000516656">
    <property type="component" value="Chromosome 1"/>
</dbReference>
<dbReference type="Proteomes" id="UP000218676">
    <property type="component" value="Chromosome 1"/>
</dbReference>
<dbReference type="SUPFAM" id="SSF53850">
    <property type="entry name" value="Periplasmic binding protein-like II"/>
    <property type="match status" value="1"/>
</dbReference>
<evidence type="ECO:0000256" key="2">
    <source>
        <dbReference type="ARBA" id="ARBA00023015"/>
    </source>
</evidence>
<dbReference type="PROSITE" id="PS50931">
    <property type="entry name" value="HTH_LYSR"/>
    <property type="match status" value="1"/>
</dbReference>
<proteinExistence type="inferred from homology"/>
<evidence type="ECO:0000313" key="9">
    <source>
        <dbReference type="Proteomes" id="UP000516656"/>
    </source>
</evidence>
<dbReference type="InterPro" id="IPR000847">
    <property type="entry name" value="LysR_HTH_N"/>
</dbReference>
<organism evidence="6 8">
    <name type="scientific">Photobacterium damsela subsp. piscicida</name>
    <name type="common">Pasteurella piscicida</name>
    <dbReference type="NCBI Taxonomy" id="38294"/>
    <lineage>
        <taxon>Bacteria</taxon>
        <taxon>Pseudomonadati</taxon>
        <taxon>Pseudomonadota</taxon>
        <taxon>Gammaproteobacteria</taxon>
        <taxon>Vibrionales</taxon>
        <taxon>Vibrionaceae</taxon>
        <taxon>Photobacterium</taxon>
    </lineage>
</organism>
<dbReference type="CDD" id="cd05466">
    <property type="entry name" value="PBP2_LTTR_substrate"/>
    <property type="match status" value="1"/>
</dbReference>
<dbReference type="EMBL" id="AP018045">
    <property type="protein sequence ID" value="BAX51966.1"/>
    <property type="molecule type" value="Genomic_DNA"/>
</dbReference>
<dbReference type="Pfam" id="PF03466">
    <property type="entry name" value="LysR_substrate"/>
    <property type="match status" value="1"/>
</dbReference>
<protein>
    <submittedName>
        <fullName evidence="6">HTH-type transcriptional activator AllS</fullName>
    </submittedName>
    <submittedName>
        <fullName evidence="7">LysR family transcriptional regulator</fullName>
    </submittedName>
</protein>
<dbReference type="PRINTS" id="PR00039">
    <property type="entry name" value="HTHLYSR"/>
</dbReference>
<dbReference type="Pfam" id="PF00126">
    <property type="entry name" value="HTH_1"/>
    <property type="match status" value="1"/>
</dbReference>
<evidence type="ECO:0000313" key="6">
    <source>
        <dbReference type="EMBL" id="BAX51966.1"/>
    </source>
</evidence>
<dbReference type="PANTHER" id="PTHR30126">
    <property type="entry name" value="HTH-TYPE TRANSCRIPTIONAL REGULATOR"/>
    <property type="match status" value="1"/>
</dbReference>
<dbReference type="InterPro" id="IPR005119">
    <property type="entry name" value="LysR_subst-bd"/>
</dbReference>
<dbReference type="AlphaFoldDB" id="A0A1V1V8T3"/>
<evidence type="ECO:0000259" key="5">
    <source>
        <dbReference type="PROSITE" id="PS50931"/>
    </source>
</evidence>
<evidence type="ECO:0000256" key="1">
    <source>
        <dbReference type="ARBA" id="ARBA00009437"/>
    </source>
</evidence>
<sequence>MQFSIEQLEAFVAAAETGSFSAGARKLNKAQSVISTAIANLELDLNVTLFDRTTRKPQLTEHGRTLLVKAKRILSQCQQLVANADELQQGVESKLTIALQSMTMSQPLTQSLAKFEQDYPFVEIEILNATEDEIVSLLNSGRAQIGALLQLDTLPQEIEAYGIGSLAMVCIVAPSHPLARKSQIDWPDLITHRQIVLSGRHHQHKRWQVSDSIWSTESAISAVNLVMGGIGWTVVPLDMVKDLITANVLTRLPLSFEGQTWHQGVDIVWTRLHPAGPAARQLRLYLTEARLS</sequence>
<keyword evidence="4" id="KW-0804">Transcription</keyword>
<dbReference type="FunFam" id="1.10.10.10:FF:000001">
    <property type="entry name" value="LysR family transcriptional regulator"/>
    <property type="match status" value="1"/>
</dbReference>
<dbReference type="PANTHER" id="PTHR30126:SF91">
    <property type="entry name" value="LYSR FAMILY TRANSCRIPTIONAL REGULATOR"/>
    <property type="match status" value="1"/>
</dbReference>
<dbReference type="Gene3D" id="3.40.190.290">
    <property type="match status" value="1"/>
</dbReference>
<keyword evidence="3" id="KW-0238">DNA-binding</keyword>
<reference evidence="6" key="1">
    <citation type="journal article" date="2017" name="Genome Announc.">
        <title>Whole-Genome Sequence of Photobacterium damselae subsp. piscicida Strain 91-197, Isolated from Hybrid Striped Bass (Morone sp.) in the United States.</title>
        <authorList>
            <person name="Teru Y."/>
            <person name="Hikima J."/>
            <person name="Kono T."/>
            <person name="Sakai M."/>
            <person name="Takano T."/>
            <person name="Hawke J.P."/>
            <person name="Takeyama H."/>
            <person name="Aoki T."/>
        </authorList>
    </citation>
    <scope>NUCLEOTIDE SEQUENCE</scope>
    <source>
        <strain evidence="6">91-197</strain>
    </source>
</reference>
<dbReference type="InterPro" id="IPR036388">
    <property type="entry name" value="WH-like_DNA-bd_sf"/>
</dbReference>
<evidence type="ECO:0000313" key="7">
    <source>
        <dbReference type="EMBL" id="QOD56100.1"/>
    </source>
</evidence>
<dbReference type="SUPFAM" id="SSF46785">
    <property type="entry name" value="Winged helix' DNA-binding domain"/>
    <property type="match status" value="1"/>
</dbReference>